<reference evidence="1" key="1">
    <citation type="submission" date="2020-01" db="EMBL/GenBank/DDBJ databases">
        <title>Insect and environment-associated Actinomycetes.</title>
        <authorList>
            <person name="Currrie C."/>
            <person name="Chevrette M."/>
            <person name="Carlson C."/>
            <person name="Stubbendieck R."/>
            <person name="Wendt-Pienkowski E."/>
        </authorList>
    </citation>
    <scope>NUCLEOTIDE SEQUENCE</scope>
    <source>
        <strain evidence="1">SID12501</strain>
    </source>
</reference>
<protein>
    <submittedName>
        <fullName evidence="1">Uncharacterized protein</fullName>
    </submittedName>
</protein>
<gene>
    <name evidence="1" type="ORF">G3I71_26115</name>
</gene>
<name>A0A6B3BY34_9ACTN</name>
<accession>A0A6B3BY34</accession>
<proteinExistence type="predicted"/>
<dbReference type="EMBL" id="JAAGLU010000022">
    <property type="protein sequence ID" value="NEC89212.1"/>
    <property type="molecule type" value="Genomic_DNA"/>
</dbReference>
<organism evidence="1">
    <name type="scientific">Streptomyces sp. SID12501</name>
    <dbReference type="NCBI Taxonomy" id="2706042"/>
    <lineage>
        <taxon>Bacteria</taxon>
        <taxon>Bacillati</taxon>
        <taxon>Actinomycetota</taxon>
        <taxon>Actinomycetes</taxon>
        <taxon>Kitasatosporales</taxon>
        <taxon>Streptomycetaceae</taxon>
        <taxon>Streptomyces</taxon>
    </lineage>
</organism>
<sequence length="55" mass="5684">MADSAAHTVLAGATDIHVRPKSPCGQDTLSPRAVSATLTEIRSRVTVPVGATPSW</sequence>
<evidence type="ECO:0000313" key="1">
    <source>
        <dbReference type="EMBL" id="NEC89212.1"/>
    </source>
</evidence>
<dbReference type="RefSeq" id="WP_164317676.1">
    <property type="nucleotide sequence ID" value="NZ_JAAGLU010000022.1"/>
</dbReference>
<comment type="caution">
    <text evidence="1">The sequence shown here is derived from an EMBL/GenBank/DDBJ whole genome shotgun (WGS) entry which is preliminary data.</text>
</comment>
<dbReference type="AlphaFoldDB" id="A0A6B3BY34"/>